<proteinExistence type="predicted"/>
<dbReference type="InterPro" id="IPR001173">
    <property type="entry name" value="Glyco_trans_2-like"/>
</dbReference>
<comment type="caution">
    <text evidence="2">The sequence shown here is derived from an EMBL/GenBank/DDBJ whole genome shotgun (WGS) entry which is preliminary data.</text>
</comment>
<keyword evidence="3" id="KW-1185">Reference proteome</keyword>
<feature type="domain" description="Glycosyltransferase 2-like" evidence="1">
    <location>
        <begin position="287"/>
        <end position="447"/>
    </location>
</feature>
<dbReference type="Pfam" id="PF00535">
    <property type="entry name" value="Glycos_transf_2"/>
    <property type="match status" value="2"/>
</dbReference>
<dbReference type="EC" id="2.4.-.-" evidence="2"/>
<protein>
    <submittedName>
        <fullName evidence="2">Glycosyltransferase</fullName>
        <ecNumber evidence="2">2.4.-.-</ecNumber>
    </submittedName>
</protein>
<evidence type="ECO:0000313" key="3">
    <source>
        <dbReference type="Proteomes" id="UP001197875"/>
    </source>
</evidence>
<dbReference type="PANTHER" id="PTHR43179:SF7">
    <property type="entry name" value="RHAMNOSYLTRANSFERASE WBBL"/>
    <property type="match status" value="1"/>
</dbReference>
<dbReference type="PANTHER" id="PTHR43179">
    <property type="entry name" value="RHAMNOSYLTRANSFERASE WBBL"/>
    <property type="match status" value="1"/>
</dbReference>
<feature type="domain" description="Glycosyltransferase 2-like" evidence="1">
    <location>
        <begin position="539"/>
        <end position="653"/>
    </location>
</feature>
<organism evidence="2 3">
    <name type="scientific">Fusicatenibacter faecihominis</name>
    <dbReference type="NCBI Taxonomy" id="2881276"/>
    <lineage>
        <taxon>Bacteria</taxon>
        <taxon>Bacillati</taxon>
        <taxon>Bacillota</taxon>
        <taxon>Clostridia</taxon>
        <taxon>Lachnospirales</taxon>
        <taxon>Lachnospiraceae</taxon>
        <taxon>Fusicatenibacter</taxon>
    </lineage>
</organism>
<dbReference type="Gene3D" id="3.90.550.10">
    <property type="entry name" value="Spore Coat Polysaccharide Biosynthesis Protein SpsA, Chain A"/>
    <property type="match status" value="2"/>
</dbReference>
<evidence type="ECO:0000313" key="2">
    <source>
        <dbReference type="EMBL" id="MCC2188683.1"/>
    </source>
</evidence>
<keyword evidence="2" id="KW-0808">Transferase</keyword>
<name>A0AAE3J4S7_9FIRM</name>
<keyword evidence="2" id="KW-0328">Glycosyltransferase</keyword>
<dbReference type="SUPFAM" id="SSF53448">
    <property type="entry name" value="Nucleotide-diphospho-sugar transferases"/>
    <property type="match status" value="2"/>
</dbReference>
<sequence>MKVLEWEVRRARFSLKEENVYILQGDWPSGYEMVVFLDKEKIPARREAWEYESALEVFGKPETLKGEKITVFLTLPENWENCRHLGVFALNGEEKLLWYEASVKRLKEARRTPQFYLEEELVDGKNGNLYLRGWAADREQVKIGLFDQEKKKLPYKIRRSDRLDVQMLYFETEIGKNCGFTIEAEGVSGRLAYLVLSGSGGKQIYPVNLNPARILKHKMEKYMKRGMDYWRIHGMQALTARVARELFPASEEENVDYQVWIQRHIPGPGELERQRNTAFPYMPKFSLILPVKSMEERQLKQLLRNLENQTYRNFEVCLADETEDVHLHEVLHTFEKEETRLHVTEQPEHTGIAEGVLSELKEAKGEYLLFCRQEDLPTPDALFAFARVINEHPEGVLFYPDNDRMTLDGNRFFEPEFKPDFDPELLETTNYIGRFFLVKRDFFEKYGSVDADFSGACDYDLLLRLTEAATKEQLIHIPRILCHIRMEEGVSAGEEEWEKARLALTAHYERLGEKAMVRKGEKTGLFRTRFVREESPLVSILIPYRGEKEALRRCIASLDRKSSYQNYEYLILTAEENVEEGLTEKPLRLVHFGQQATKAVLFNEGVKQAKGNYLFFLAPDTELIGADSLEEMLGSCMRKASGIVGARLYDGENRIAHAGVIIGLHGLAGAAFAGFPKTEEDVYSRILSRQCYSAVTGACMLVKRSVFEAAGGFSEDFGLAFWDLDFCLRVGALGKRVIYEPYAEFYHYEDREKLQKEAKERLEEFHQAIALFEERWSELIRTGDPFYNPNLTLEKEDFSLKRN</sequence>
<accession>A0AAE3J4S7</accession>
<dbReference type="Proteomes" id="UP001197875">
    <property type="component" value="Unassembled WGS sequence"/>
</dbReference>
<dbReference type="InterPro" id="IPR029044">
    <property type="entry name" value="Nucleotide-diphossugar_trans"/>
</dbReference>
<dbReference type="EMBL" id="JAJEPR010000003">
    <property type="protein sequence ID" value="MCC2188683.1"/>
    <property type="molecule type" value="Genomic_DNA"/>
</dbReference>
<reference evidence="2 3" key="1">
    <citation type="submission" date="2021-10" db="EMBL/GenBank/DDBJ databases">
        <title>Anaerobic single-cell dispensing facilitates the cultivation of human gut bacteria.</title>
        <authorList>
            <person name="Afrizal A."/>
        </authorList>
    </citation>
    <scope>NUCLEOTIDE SEQUENCE [LARGE SCALE GENOMIC DNA]</scope>
    <source>
        <strain evidence="2 3">CLA-AA-H277</strain>
    </source>
</reference>
<evidence type="ECO:0000259" key="1">
    <source>
        <dbReference type="Pfam" id="PF00535"/>
    </source>
</evidence>
<dbReference type="GO" id="GO:0016757">
    <property type="term" value="F:glycosyltransferase activity"/>
    <property type="evidence" value="ECO:0007669"/>
    <property type="project" value="UniProtKB-KW"/>
</dbReference>
<dbReference type="AlphaFoldDB" id="A0AAE3J4S7"/>
<gene>
    <name evidence="2" type="ORF">LKD71_02400</name>
</gene>
<dbReference type="RefSeq" id="WP_227614196.1">
    <property type="nucleotide sequence ID" value="NZ_JAJEPR010000003.1"/>
</dbReference>